<accession>A0A381KQQ7</accession>
<sequence>MNFKVSAVVLCLVMTAPAMANTSDQQTRVMDYCQQTSLPLLVAASMFVTKHASNVAPADARPEIQKYVSDSVEYKKASSTVKSAMDKVVTELANTGAMQAHQQAMMSQGEKYLGVHAISWGMKTVGPFTAWCNYNHFER</sequence>
<protein>
    <submittedName>
        <fullName evidence="2">Uncharacterized protein</fullName>
    </submittedName>
</protein>
<dbReference type="EMBL" id="UIGI01000002">
    <property type="protein sequence ID" value="SUY92826.1"/>
    <property type="molecule type" value="Genomic_DNA"/>
</dbReference>
<organism evidence="2 3">
    <name type="scientific">Buttiauxella agrestis</name>
    <dbReference type="NCBI Taxonomy" id="82977"/>
    <lineage>
        <taxon>Bacteria</taxon>
        <taxon>Pseudomonadati</taxon>
        <taxon>Pseudomonadota</taxon>
        <taxon>Gammaproteobacteria</taxon>
        <taxon>Enterobacterales</taxon>
        <taxon>Enterobacteriaceae</taxon>
        <taxon>Buttiauxella</taxon>
    </lineage>
</organism>
<name>A0A381KQQ7_9ENTR</name>
<feature type="signal peptide" evidence="1">
    <location>
        <begin position="1"/>
        <end position="20"/>
    </location>
</feature>
<dbReference type="RefSeq" id="WP_115632063.1">
    <property type="nucleotide sequence ID" value="NZ_UIGI01000002.1"/>
</dbReference>
<reference evidence="2 3" key="1">
    <citation type="submission" date="2018-06" db="EMBL/GenBank/DDBJ databases">
        <authorList>
            <consortium name="Pathogen Informatics"/>
            <person name="Doyle S."/>
        </authorList>
    </citation>
    <scope>NUCLEOTIDE SEQUENCE [LARGE SCALE GENOMIC DNA]</scope>
    <source>
        <strain evidence="2 3">NCTC12119</strain>
    </source>
</reference>
<gene>
    <name evidence="2" type="ORF">NCTC12119_04855</name>
</gene>
<proteinExistence type="predicted"/>
<dbReference type="Proteomes" id="UP000255528">
    <property type="component" value="Unassembled WGS sequence"/>
</dbReference>
<evidence type="ECO:0000256" key="1">
    <source>
        <dbReference type="SAM" id="SignalP"/>
    </source>
</evidence>
<keyword evidence="1" id="KW-0732">Signal</keyword>
<evidence type="ECO:0000313" key="3">
    <source>
        <dbReference type="Proteomes" id="UP000255528"/>
    </source>
</evidence>
<evidence type="ECO:0000313" key="2">
    <source>
        <dbReference type="EMBL" id="SUY92826.1"/>
    </source>
</evidence>
<dbReference type="AlphaFoldDB" id="A0A381KQQ7"/>
<feature type="chain" id="PRO_5016929341" evidence="1">
    <location>
        <begin position="21"/>
        <end position="139"/>
    </location>
</feature>